<protein>
    <recommendedName>
        <fullName evidence="5">Myosin motor domain-containing protein</fullName>
    </recommendedName>
</protein>
<dbReference type="PANTHER" id="PTHR46184">
    <property type="entry name" value="UNCONVENTIONAL MYOSIN-IXB-LIKE PROTEIN"/>
    <property type="match status" value="1"/>
</dbReference>
<dbReference type="GO" id="GO:0005884">
    <property type="term" value="C:actin filament"/>
    <property type="evidence" value="ECO:0007669"/>
    <property type="project" value="TreeGrafter"/>
</dbReference>
<dbReference type="EMBL" id="UYRT01002156">
    <property type="protein sequence ID" value="VDK30701.1"/>
    <property type="molecule type" value="Genomic_DNA"/>
</dbReference>
<dbReference type="InterPro" id="IPR027417">
    <property type="entry name" value="P-loop_NTPase"/>
</dbReference>
<evidence type="ECO:0000313" key="3">
    <source>
        <dbReference type="EMBL" id="VDK30701.1"/>
    </source>
</evidence>
<dbReference type="GO" id="GO:0005737">
    <property type="term" value="C:cytoplasm"/>
    <property type="evidence" value="ECO:0007669"/>
    <property type="project" value="UniProtKB-SubCell"/>
</dbReference>
<dbReference type="GO" id="GO:0000146">
    <property type="term" value="F:microfilament motor activity"/>
    <property type="evidence" value="ECO:0007669"/>
    <property type="project" value="InterPro"/>
</dbReference>
<keyword evidence="2" id="KW-0963">Cytoplasm</keyword>
<dbReference type="GO" id="GO:0035556">
    <property type="term" value="P:intracellular signal transduction"/>
    <property type="evidence" value="ECO:0007669"/>
    <property type="project" value="InterPro"/>
</dbReference>
<dbReference type="GO" id="GO:0051015">
    <property type="term" value="F:actin filament binding"/>
    <property type="evidence" value="ECO:0007669"/>
    <property type="project" value="TreeGrafter"/>
</dbReference>
<dbReference type="InterPro" id="IPR046987">
    <property type="entry name" value="Myo9"/>
</dbReference>
<dbReference type="Proteomes" id="UP000271098">
    <property type="component" value="Unassembled WGS sequence"/>
</dbReference>
<keyword evidence="4" id="KW-1185">Reference proteome</keyword>
<name>A0A3P6QF66_9BILA</name>
<evidence type="ECO:0000256" key="2">
    <source>
        <dbReference type="ARBA" id="ARBA00022490"/>
    </source>
</evidence>
<evidence type="ECO:0000313" key="4">
    <source>
        <dbReference type="Proteomes" id="UP000271098"/>
    </source>
</evidence>
<dbReference type="GO" id="GO:0005096">
    <property type="term" value="F:GTPase activator activity"/>
    <property type="evidence" value="ECO:0007669"/>
    <property type="project" value="InterPro"/>
</dbReference>
<dbReference type="PANTHER" id="PTHR46184:SF5">
    <property type="entry name" value="UNCONVENTIONAL MYOSIN-IXA-LIKE"/>
    <property type="match status" value="1"/>
</dbReference>
<evidence type="ECO:0000256" key="1">
    <source>
        <dbReference type="ARBA" id="ARBA00004496"/>
    </source>
</evidence>
<gene>
    <name evidence="3" type="ORF">GPUH_LOCUS1687</name>
</gene>
<dbReference type="AlphaFoldDB" id="A0A3P6QF66"/>
<reference evidence="3 4" key="1">
    <citation type="submission" date="2018-11" db="EMBL/GenBank/DDBJ databases">
        <authorList>
            <consortium name="Pathogen Informatics"/>
        </authorList>
    </citation>
    <scope>NUCLEOTIDE SEQUENCE [LARGE SCALE GENOMIC DNA]</scope>
</reference>
<dbReference type="SUPFAM" id="SSF52540">
    <property type="entry name" value="P-loop containing nucleoside triphosphate hydrolases"/>
    <property type="match status" value="1"/>
</dbReference>
<proteinExistence type="predicted"/>
<dbReference type="Gene3D" id="1.20.5.4820">
    <property type="match status" value="1"/>
</dbReference>
<accession>A0A3P6QF66</accession>
<sequence length="93" mass="11050">MPNGRESSVEDVKEFIKRHALVGDDQVQFGITKVFMRDAEKLLLDDHLHRAIMKHIETLQHWFRALLTRRRYVRLRSAIIAIQVPHITNLFDF</sequence>
<evidence type="ECO:0008006" key="5">
    <source>
        <dbReference type="Google" id="ProtNLM"/>
    </source>
</evidence>
<dbReference type="OrthoDB" id="5870734at2759"/>
<organism evidence="3 4">
    <name type="scientific">Gongylonema pulchrum</name>
    <dbReference type="NCBI Taxonomy" id="637853"/>
    <lineage>
        <taxon>Eukaryota</taxon>
        <taxon>Metazoa</taxon>
        <taxon>Ecdysozoa</taxon>
        <taxon>Nematoda</taxon>
        <taxon>Chromadorea</taxon>
        <taxon>Rhabditida</taxon>
        <taxon>Spirurina</taxon>
        <taxon>Spiruromorpha</taxon>
        <taxon>Spiruroidea</taxon>
        <taxon>Gongylonematidae</taxon>
        <taxon>Gongylonema</taxon>
    </lineage>
</organism>
<comment type="subcellular location">
    <subcellularLocation>
        <location evidence="1">Cytoplasm</location>
    </subcellularLocation>
</comment>